<accession>A0A3N4KPT1</accession>
<gene>
    <name evidence="2" type="ORF">P167DRAFT_214884</name>
</gene>
<reference evidence="2 3" key="1">
    <citation type="journal article" date="2018" name="Nat. Ecol. Evol.">
        <title>Pezizomycetes genomes reveal the molecular basis of ectomycorrhizal truffle lifestyle.</title>
        <authorList>
            <person name="Murat C."/>
            <person name="Payen T."/>
            <person name="Noel B."/>
            <person name="Kuo A."/>
            <person name="Morin E."/>
            <person name="Chen J."/>
            <person name="Kohler A."/>
            <person name="Krizsan K."/>
            <person name="Balestrini R."/>
            <person name="Da Silva C."/>
            <person name="Montanini B."/>
            <person name="Hainaut M."/>
            <person name="Levati E."/>
            <person name="Barry K.W."/>
            <person name="Belfiori B."/>
            <person name="Cichocki N."/>
            <person name="Clum A."/>
            <person name="Dockter R.B."/>
            <person name="Fauchery L."/>
            <person name="Guy J."/>
            <person name="Iotti M."/>
            <person name="Le Tacon F."/>
            <person name="Lindquist E.A."/>
            <person name="Lipzen A."/>
            <person name="Malagnac F."/>
            <person name="Mello A."/>
            <person name="Molinier V."/>
            <person name="Miyauchi S."/>
            <person name="Poulain J."/>
            <person name="Riccioni C."/>
            <person name="Rubini A."/>
            <person name="Sitrit Y."/>
            <person name="Splivallo R."/>
            <person name="Traeger S."/>
            <person name="Wang M."/>
            <person name="Zifcakova L."/>
            <person name="Wipf D."/>
            <person name="Zambonelli A."/>
            <person name="Paolocci F."/>
            <person name="Nowrousian M."/>
            <person name="Ottonello S."/>
            <person name="Baldrian P."/>
            <person name="Spatafora J.W."/>
            <person name="Henrissat B."/>
            <person name="Nagy L.G."/>
            <person name="Aury J.M."/>
            <person name="Wincker P."/>
            <person name="Grigoriev I.V."/>
            <person name="Bonfante P."/>
            <person name="Martin F.M."/>
        </authorList>
    </citation>
    <scope>NUCLEOTIDE SEQUENCE [LARGE SCALE GENOMIC DNA]</scope>
    <source>
        <strain evidence="2 3">CCBAS932</strain>
    </source>
</reference>
<keyword evidence="1" id="KW-1133">Transmembrane helix</keyword>
<keyword evidence="1" id="KW-0472">Membrane</keyword>
<dbReference type="AlphaFoldDB" id="A0A3N4KPT1"/>
<keyword evidence="3" id="KW-1185">Reference proteome</keyword>
<protein>
    <submittedName>
        <fullName evidence="2">Uncharacterized protein</fullName>
    </submittedName>
</protein>
<keyword evidence="1" id="KW-0812">Transmembrane</keyword>
<dbReference type="Proteomes" id="UP000277580">
    <property type="component" value="Unassembled WGS sequence"/>
</dbReference>
<sequence>MALLCVHTWSWFFFFLFSSFLYFCLFVVQNIHIHFVVRVSYIGTACKIPQLLFYLHWCKLPLAVAIEYGHACKHSSDCRAE</sequence>
<feature type="transmembrane region" description="Helical" evidence="1">
    <location>
        <begin position="6"/>
        <end position="28"/>
    </location>
</feature>
<name>A0A3N4KPT1_9PEZI</name>
<organism evidence="2 3">
    <name type="scientific">Morchella conica CCBAS932</name>
    <dbReference type="NCBI Taxonomy" id="1392247"/>
    <lineage>
        <taxon>Eukaryota</taxon>
        <taxon>Fungi</taxon>
        <taxon>Dikarya</taxon>
        <taxon>Ascomycota</taxon>
        <taxon>Pezizomycotina</taxon>
        <taxon>Pezizomycetes</taxon>
        <taxon>Pezizales</taxon>
        <taxon>Morchellaceae</taxon>
        <taxon>Morchella</taxon>
    </lineage>
</organism>
<dbReference type="EMBL" id="ML119135">
    <property type="protein sequence ID" value="RPB11478.1"/>
    <property type="molecule type" value="Genomic_DNA"/>
</dbReference>
<evidence type="ECO:0000313" key="2">
    <source>
        <dbReference type="EMBL" id="RPB11478.1"/>
    </source>
</evidence>
<proteinExistence type="predicted"/>
<evidence type="ECO:0000313" key="3">
    <source>
        <dbReference type="Proteomes" id="UP000277580"/>
    </source>
</evidence>
<dbReference type="InParanoid" id="A0A3N4KPT1"/>
<evidence type="ECO:0000256" key="1">
    <source>
        <dbReference type="SAM" id="Phobius"/>
    </source>
</evidence>